<evidence type="ECO:0000259" key="1">
    <source>
        <dbReference type="PROSITE" id="PS51094"/>
    </source>
</evidence>
<dbReference type="Gene3D" id="3.40.930.10">
    <property type="entry name" value="Mannitol-specific EII, Chain A"/>
    <property type="match status" value="1"/>
</dbReference>
<dbReference type="InterPro" id="IPR016152">
    <property type="entry name" value="PTrfase/Anion_transptr"/>
</dbReference>
<dbReference type="Proteomes" id="UP001571581">
    <property type="component" value="Unassembled WGS sequence"/>
</dbReference>
<gene>
    <name evidence="2" type="ORF">ACEG17_06535</name>
</gene>
<dbReference type="PANTHER" id="PTHR47738">
    <property type="entry name" value="PTS SYSTEM FRUCTOSE-LIKE EIIA COMPONENT-RELATED"/>
    <property type="match status" value="1"/>
</dbReference>
<dbReference type="RefSeq" id="WP_372583042.1">
    <property type="nucleotide sequence ID" value="NZ_JBGORW010000007.1"/>
</dbReference>
<dbReference type="InterPro" id="IPR051541">
    <property type="entry name" value="PTS_SugarTrans_NitroReg"/>
</dbReference>
<evidence type="ECO:0000313" key="3">
    <source>
        <dbReference type="Proteomes" id="UP001571581"/>
    </source>
</evidence>
<dbReference type="CDD" id="cd00211">
    <property type="entry name" value="PTS_IIA_fru"/>
    <property type="match status" value="1"/>
</dbReference>
<keyword evidence="3" id="KW-1185">Reference proteome</keyword>
<dbReference type="InterPro" id="IPR002178">
    <property type="entry name" value="PTS_EIIA_type-2_dom"/>
</dbReference>
<dbReference type="SUPFAM" id="SSF55804">
    <property type="entry name" value="Phoshotransferase/anion transport protein"/>
    <property type="match status" value="1"/>
</dbReference>
<sequence length="151" mass="17664">MKDYFKEENIFFDFEANDRNDFLSKIGEILFEKKYVNKGFVNSIIEREENYPTGLDFGEYKIAIPHTNPEFVSKEGIIVVKLEKPVIFRDMGLNENDLEVSVIFVLLIQKGEEQVNLLTKLMSLLEQKEVYNSIKNTSDKKEILQILSKNF</sequence>
<keyword evidence="2" id="KW-0813">Transport</keyword>
<dbReference type="Pfam" id="PF00359">
    <property type="entry name" value="PTS_EIIA_2"/>
    <property type="match status" value="1"/>
</dbReference>
<name>A0ABV4S7M4_9FUSO</name>
<reference evidence="2 3" key="1">
    <citation type="submission" date="2024-07" db="EMBL/GenBank/DDBJ databases">
        <authorList>
            <person name="Li X.-J."/>
            <person name="Wang X."/>
        </authorList>
    </citation>
    <scope>NUCLEOTIDE SEQUENCE [LARGE SCALE GENOMIC DNA]</scope>
    <source>
        <strain evidence="2 3">DSM 23441</strain>
    </source>
</reference>
<proteinExistence type="predicted"/>
<protein>
    <submittedName>
        <fullName evidence="2">PTS sugar transporter subunit IIA</fullName>
    </submittedName>
</protein>
<keyword evidence="2" id="KW-0762">Sugar transport</keyword>
<feature type="domain" description="PTS EIIA type-2" evidence="1">
    <location>
        <begin position="3"/>
        <end position="150"/>
    </location>
</feature>
<dbReference type="EMBL" id="JBGORW010000007">
    <property type="protein sequence ID" value="MFA3799840.1"/>
    <property type="molecule type" value="Genomic_DNA"/>
</dbReference>
<comment type="caution">
    <text evidence="2">The sequence shown here is derived from an EMBL/GenBank/DDBJ whole genome shotgun (WGS) entry which is preliminary data.</text>
</comment>
<evidence type="ECO:0000313" key="2">
    <source>
        <dbReference type="EMBL" id="MFA3799840.1"/>
    </source>
</evidence>
<organism evidence="2 3">
    <name type="scientific">Leptotrichia hongkongensis</name>
    <dbReference type="NCBI Taxonomy" id="554406"/>
    <lineage>
        <taxon>Bacteria</taxon>
        <taxon>Fusobacteriati</taxon>
        <taxon>Fusobacteriota</taxon>
        <taxon>Fusobacteriia</taxon>
        <taxon>Fusobacteriales</taxon>
        <taxon>Leptotrichiaceae</taxon>
        <taxon>Leptotrichia</taxon>
    </lineage>
</organism>
<dbReference type="PROSITE" id="PS51094">
    <property type="entry name" value="PTS_EIIA_TYPE_2"/>
    <property type="match status" value="1"/>
</dbReference>
<accession>A0ABV4S7M4</accession>
<dbReference type="PANTHER" id="PTHR47738:SF3">
    <property type="entry name" value="PHOSPHOTRANSFERASE SYSTEM MANNITOL_FRUCTOSE-SPECIFIC IIA DOMAIN CONTAINING PROTEIN"/>
    <property type="match status" value="1"/>
</dbReference>